<evidence type="ECO:0000313" key="8">
    <source>
        <dbReference type="Proteomes" id="UP001054837"/>
    </source>
</evidence>
<feature type="region of interest" description="Disordered" evidence="5">
    <location>
        <begin position="1"/>
        <end position="41"/>
    </location>
</feature>
<evidence type="ECO:0000313" key="7">
    <source>
        <dbReference type="EMBL" id="GIY36217.1"/>
    </source>
</evidence>
<evidence type="ECO:0000256" key="2">
    <source>
        <dbReference type="ARBA" id="ARBA00022692"/>
    </source>
</evidence>
<evidence type="ECO:0000256" key="5">
    <source>
        <dbReference type="SAM" id="MobiDB-lite"/>
    </source>
</evidence>
<evidence type="ECO:0000256" key="3">
    <source>
        <dbReference type="ARBA" id="ARBA00022989"/>
    </source>
</evidence>
<name>A0AAV4SRZ4_9ARAC</name>
<organism evidence="7 8">
    <name type="scientific">Caerostris darwini</name>
    <dbReference type="NCBI Taxonomy" id="1538125"/>
    <lineage>
        <taxon>Eukaryota</taxon>
        <taxon>Metazoa</taxon>
        <taxon>Ecdysozoa</taxon>
        <taxon>Arthropoda</taxon>
        <taxon>Chelicerata</taxon>
        <taxon>Arachnida</taxon>
        <taxon>Araneae</taxon>
        <taxon>Araneomorphae</taxon>
        <taxon>Entelegynae</taxon>
        <taxon>Araneoidea</taxon>
        <taxon>Araneidae</taxon>
        <taxon>Caerostris</taxon>
    </lineage>
</organism>
<keyword evidence="8" id="KW-1185">Reference proteome</keyword>
<protein>
    <submittedName>
        <fullName evidence="7">LHFPL tetraspan subfamily member 3 protein</fullName>
    </submittedName>
</protein>
<keyword evidence="2 6" id="KW-0812">Transmembrane</keyword>
<comment type="caution">
    <text evidence="7">The sequence shown here is derived from an EMBL/GenBank/DDBJ whole genome shotgun (WGS) entry which is preliminary data.</text>
</comment>
<feature type="transmembrane region" description="Helical" evidence="6">
    <location>
        <begin position="199"/>
        <end position="220"/>
    </location>
</feature>
<evidence type="ECO:0000256" key="4">
    <source>
        <dbReference type="ARBA" id="ARBA00023136"/>
    </source>
</evidence>
<proteinExistence type="predicted"/>
<dbReference type="Proteomes" id="UP001054837">
    <property type="component" value="Unassembled WGS sequence"/>
</dbReference>
<keyword evidence="3 6" id="KW-1133">Transmembrane helix</keyword>
<dbReference type="GO" id="GO:0007605">
    <property type="term" value="P:sensory perception of sound"/>
    <property type="evidence" value="ECO:0007669"/>
    <property type="project" value="TreeGrafter"/>
</dbReference>
<dbReference type="PANTHER" id="PTHR12489">
    <property type="entry name" value="LIPOMA HMGIC FUSION PARTNER-LIKE PROTEIN"/>
    <property type="match status" value="1"/>
</dbReference>
<accession>A0AAV4SRZ4</accession>
<evidence type="ECO:0000256" key="6">
    <source>
        <dbReference type="SAM" id="Phobius"/>
    </source>
</evidence>
<gene>
    <name evidence="7" type="primary">Lhfpl3</name>
    <name evidence="7" type="ORF">CDAR_522021</name>
</gene>
<dbReference type="Pfam" id="PF10242">
    <property type="entry name" value="L_HMGIC_fpl"/>
    <property type="match status" value="1"/>
</dbReference>
<dbReference type="GO" id="GO:0005886">
    <property type="term" value="C:plasma membrane"/>
    <property type="evidence" value="ECO:0007669"/>
    <property type="project" value="TreeGrafter"/>
</dbReference>
<keyword evidence="4 6" id="KW-0472">Membrane</keyword>
<dbReference type="AlphaFoldDB" id="A0AAV4SRZ4"/>
<feature type="transmembrane region" description="Helical" evidence="6">
    <location>
        <begin position="271"/>
        <end position="296"/>
    </location>
</feature>
<dbReference type="InterPro" id="IPR019372">
    <property type="entry name" value="LHFPL"/>
</dbReference>
<evidence type="ECO:0000256" key="1">
    <source>
        <dbReference type="ARBA" id="ARBA00004141"/>
    </source>
</evidence>
<feature type="compositionally biased region" description="Polar residues" evidence="5">
    <location>
        <begin position="21"/>
        <end position="38"/>
    </location>
</feature>
<reference evidence="7 8" key="1">
    <citation type="submission" date="2021-06" db="EMBL/GenBank/DDBJ databases">
        <title>Caerostris darwini draft genome.</title>
        <authorList>
            <person name="Kono N."/>
            <person name="Arakawa K."/>
        </authorList>
    </citation>
    <scope>NUCLEOTIDE SEQUENCE [LARGE SCALE GENOMIC DNA]</scope>
</reference>
<comment type="subcellular location">
    <subcellularLocation>
        <location evidence="1">Membrane</location>
        <topology evidence="1">Multi-pass membrane protein</topology>
    </subcellularLocation>
</comment>
<sequence length="314" mass="35226">MEPNLQLRIPAEESPPLGQHPLTSKSTRGRQSSDQKNTFPEIGGHPLWAGIAVTLKRPPLCHWAEAPVRMLGSRERSRLKAFFTNKEVCRRFSRVGAHLTRSFLNGTLAPKSLATFPSRFYLIAKHQKPEPSTCYQTENKLTAATTTPSPSLHSPQYTRYSQTNHTVSQITRKMTVDPKYEYASESSLQHANYMKNSKAIGVLWGVFTICFAIIVVVVFIQPHWLGDTQESRGTGHFGLWQACRMVQDGQDVICEGKLTDFNSIPTPAFRAATVFIGLSVVIILLCICCMVLFFVFHSSTVFHICGWMQVFCGE</sequence>
<dbReference type="PANTHER" id="PTHR12489:SF1">
    <property type="entry name" value="LP10272P"/>
    <property type="match status" value="1"/>
</dbReference>
<dbReference type="EMBL" id="BPLQ01008260">
    <property type="protein sequence ID" value="GIY36217.1"/>
    <property type="molecule type" value="Genomic_DNA"/>
</dbReference>